<dbReference type="BioGRID-ORCS" id="412">
    <property type="hits" value="8 hits in 780 CRISPR screens"/>
</dbReference>
<organism evidence="1">
    <name type="scientific">Homo sapiens</name>
    <name type="common">Human</name>
    <dbReference type="NCBI Taxonomy" id="9606"/>
    <lineage>
        <taxon>Eukaryota</taxon>
        <taxon>Metazoa</taxon>
        <taxon>Chordata</taxon>
        <taxon>Craniata</taxon>
        <taxon>Vertebrata</taxon>
        <taxon>Euteleostomi</taxon>
        <taxon>Mammalia</taxon>
        <taxon>Eutheria</taxon>
        <taxon>Euarchontoglires</taxon>
        <taxon>Primates</taxon>
        <taxon>Haplorrhini</taxon>
        <taxon>Catarrhini</taxon>
        <taxon>Hominidae</taxon>
        <taxon>Homo</taxon>
    </lineage>
</organism>
<dbReference type="RefSeq" id="NP_001307681.2">
    <property type="nucleotide sequence ID" value="NM_001320752.2"/>
</dbReference>
<dbReference type="EMBL" id="AM282552">
    <property type="protein sequence ID" value="CAK54339.1"/>
    <property type="molecule type" value="mRNA"/>
</dbReference>
<evidence type="ECO:0000313" key="4">
    <source>
        <dbReference type="EMBL" id="CAR64266.1"/>
    </source>
</evidence>
<reference evidence="1" key="1">
    <citation type="journal article" date="2006" name="J. Endocrinol.">
        <title>Tissue-specific transcriptional initiation and activity of steroid sulfatase complementing dehydroepiandrosterone sulfate uptake and intracrine steroid activations in human adipose tissue.</title>
        <authorList>
            <person name="Valle L.D."/>
            <person name="Toffolo V."/>
            <person name="Nardi A."/>
            <person name="Fiore C."/>
            <person name="Bernante P."/>
            <person name="Di Liddo R."/>
            <person name="Parnigotto P.P."/>
            <person name="Colombo L."/>
        </authorList>
    </citation>
    <scope>NUCLEOTIDE SEQUENCE</scope>
    <source>
        <tissue evidence="1">Adipose tissue</tissue>
    </source>
</reference>
<dbReference type="ChiTaRS" id="STS">
    <property type="organism name" value="human"/>
</dbReference>
<dbReference type="RefSeq" id="NP_001307680.1">
    <property type="nucleotide sequence ID" value="NM_001320751.1"/>
</dbReference>
<accession>Q0W975</accession>
<proteinExistence type="evidence at transcript level"/>
<dbReference type="EMBL" id="AM282551">
    <property type="protein sequence ID" value="CAK54338.1"/>
    <property type="molecule type" value="mRNA"/>
</dbReference>
<reference evidence="4" key="3">
    <citation type="journal article" date="2009" name="J. Steroid Biochem. Mol. Biol.">
        <title>Transcriptional control of human steroid sulfatase.</title>
        <authorList>
            <person name="Nardi A."/>
            <person name="Pomari E."/>
            <person name="Zambon D."/>
            <person name="Belvedere P."/>
            <person name="Colombo L."/>
            <person name="Dalla Valle L."/>
        </authorList>
    </citation>
    <scope>NUCLEOTIDE SEQUENCE</scope>
    <source>
        <tissue evidence="4">Mammary gland</tissue>
    </source>
</reference>
<reference evidence="2" key="2">
    <citation type="journal article" date="2007" name="J. Steroid Biochem. Mol. Biol.">
        <title>The expression of the human steroid sulfatase-encoding gene is driven by alternative first exons.</title>
        <authorList>
            <person name="Dalla Valle L."/>
            <person name="Toffolo V."/>
            <person name="Nardi A."/>
            <person name="Fiore C."/>
            <person name="Armanini D."/>
            <person name="Belvedere P."/>
            <person name="Colombo L."/>
        </authorList>
    </citation>
    <scope>NUCLEOTIDE SEQUENCE</scope>
    <source>
        <tissue evidence="2">Mammary gland</tissue>
        <tissue evidence="3">Ovary</tissue>
    </source>
</reference>
<dbReference type="RefSeq" id="NP_001307679.1">
    <property type="nucleotide sequence ID" value="NM_001320750.1"/>
</dbReference>
<name>Q0W975_HUMAN</name>
<dbReference type="GeneID" id="412"/>
<dbReference type="EMBL" id="FM209047">
    <property type="protein sequence ID" value="CAR64266.1"/>
    <property type="molecule type" value="mRNA"/>
</dbReference>
<feature type="non-terminal residue" evidence="1">
    <location>
        <position position="20"/>
    </location>
</feature>
<dbReference type="DNASU" id="412"/>
<protein>
    <submittedName>
        <fullName evidence="1 4">Steroid sulfatase</fullName>
    </submittedName>
</protein>
<evidence type="ECO:0000313" key="3">
    <source>
        <dbReference type="EMBL" id="CAK54339.1"/>
    </source>
</evidence>
<dbReference type="EMBL" id="AM072429">
    <property type="protein sequence ID" value="CAJ21480.1"/>
    <property type="molecule type" value="mRNA"/>
</dbReference>
<dbReference type="AlphaFoldDB" id="Q0W975"/>
<evidence type="ECO:0000313" key="2">
    <source>
        <dbReference type="EMBL" id="CAK54338.1"/>
    </source>
</evidence>
<dbReference type="CTD" id="412"/>
<dbReference type="DisGeNET" id="412"/>
<dbReference type="OrthoDB" id="103349at2759"/>
<gene>
    <name evidence="1" type="primary">STS</name>
</gene>
<dbReference type="EMBL" id="AM072428">
    <property type="protein sequence ID" value="CAJ21479.1"/>
    <property type="molecule type" value="mRNA"/>
</dbReference>
<sequence>MAQDRLQLFIAKMKIPFLLL</sequence>
<evidence type="ECO:0000313" key="1">
    <source>
        <dbReference type="EMBL" id="CAJ21480.1"/>
    </source>
</evidence>